<gene>
    <name evidence="3" type="ORF">E2C01_080615</name>
</gene>
<dbReference type="AlphaFoldDB" id="A0A5B7IYU7"/>
<dbReference type="EMBL" id="VSRR010069685">
    <property type="protein sequence ID" value="MPC85818.1"/>
    <property type="molecule type" value="Genomic_DNA"/>
</dbReference>
<evidence type="ECO:0000313" key="4">
    <source>
        <dbReference type="Proteomes" id="UP000324222"/>
    </source>
</evidence>
<dbReference type="InterPro" id="IPR057092">
    <property type="entry name" value="SAM_KIDINS220"/>
</dbReference>
<keyword evidence="4" id="KW-1185">Reference proteome</keyword>
<proteinExistence type="predicted"/>
<reference evidence="3 4" key="1">
    <citation type="submission" date="2019-05" db="EMBL/GenBank/DDBJ databases">
        <title>Another draft genome of Portunus trituberculatus and its Hox gene families provides insights of decapod evolution.</title>
        <authorList>
            <person name="Jeong J.-H."/>
            <person name="Song I."/>
            <person name="Kim S."/>
            <person name="Choi T."/>
            <person name="Kim D."/>
            <person name="Ryu S."/>
            <person name="Kim W."/>
        </authorList>
    </citation>
    <scope>NUCLEOTIDE SEQUENCE [LARGE SCALE GENOMIC DNA]</scope>
    <source>
        <tissue evidence="3">Muscle</tissue>
    </source>
</reference>
<dbReference type="OrthoDB" id="6084525at2759"/>
<organism evidence="3 4">
    <name type="scientific">Portunus trituberculatus</name>
    <name type="common">Swimming crab</name>
    <name type="synonym">Neptunus trituberculatus</name>
    <dbReference type="NCBI Taxonomy" id="210409"/>
    <lineage>
        <taxon>Eukaryota</taxon>
        <taxon>Metazoa</taxon>
        <taxon>Ecdysozoa</taxon>
        <taxon>Arthropoda</taxon>
        <taxon>Crustacea</taxon>
        <taxon>Multicrustacea</taxon>
        <taxon>Malacostraca</taxon>
        <taxon>Eumalacostraca</taxon>
        <taxon>Eucarida</taxon>
        <taxon>Decapoda</taxon>
        <taxon>Pleocyemata</taxon>
        <taxon>Brachyura</taxon>
        <taxon>Eubrachyura</taxon>
        <taxon>Portunoidea</taxon>
        <taxon>Portunidae</taxon>
        <taxon>Portuninae</taxon>
        <taxon>Portunus</taxon>
    </lineage>
</organism>
<comment type="caution">
    <text evidence="3">The sequence shown here is derived from an EMBL/GenBank/DDBJ whole genome shotgun (WGS) entry which is preliminary data.</text>
</comment>
<evidence type="ECO:0000256" key="1">
    <source>
        <dbReference type="SAM" id="MobiDB-lite"/>
    </source>
</evidence>
<protein>
    <recommendedName>
        <fullName evidence="2">Kinase D-interacting substrate of 220 kDa-like SAM domain-containing protein</fullName>
    </recommendedName>
</protein>
<feature type="domain" description="Kinase D-interacting substrate of 220 kDa-like SAM" evidence="2">
    <location>
        <begin position="5"/>
        <end position="30"/>
    </location>
</feature>
<feature type="region of interest" description="Disordered" evidence="1">
    <location>
        <begin position="44"/>
        <end position="87"/>
    </location>
</feature>
<name>A0A5B7IYU7_PORTR</name>
<evidence type="ECO:0000259" key="2">
    <source>
        <dbReference type="Pfam" id="PF23307"/>
    </source>
</evidence>
<dbReference type="Proteomes" id="UP000324222">
    <property type="component" value="Unassembled WGS sequence"/>
</dbReference>
<accession>A0A5B7IYU7</accession>
<sequence>MLFPRQVLHMNFGDWELFRILILGLREREVDDDYLTKNVRFADHSHGHHDDLDTPDGSLVHSSLTSHPGSMEGSLARRGNVTKINLG</sequence>
<dbReference type="Pfam" id="PF23307">
    <property type="entry name" value="SAM_KIDINS220"/>
    <property type="match status" value="1"/>
</dbReference>
<evidence type="ECO:0000313" key="3">
    <source>
        <dbReference type="EMBL" id="MPC85818.1"/>
    </source>
</evidence>